<comment type="cofactor">
    <cofactor evidence="2">
        <name>Mn(2+)</name>
        <dbReference type="ChEBI" id="CHEBI:29035"/>
    </cofactor>
</comment>
<dbReference type="GO" id="GO:0046872">
    <property type="term" value="F:metal ion binding"/>
    <property type="evidence" value="ECO:0007669"/>
    <property type="project" value="UniProtKB-KW"/>
</dbReference>
<protein>
    <recommendedName>
        <fullName evidence="8">Damage-control phosphatase ARMT1-like metal-binding domain-containing protein</fullName>
    </recommendedName>
</protein>
<dbReference type="InterPro" id="IPR039763">
    <property type="entry name" value="ARMT1"/>
</dbReference>
<comment type="catalytic activity">
    <reaction evidence="1">
        <text>beta-D-fructose 1-phosphate + H2O = D-fructose + phosphate</text>
        <dbReference type="Rhea" id="RHEA:35603"/>
        <dbReference type="ChEBI" id="CHEBI:15377"/>
        <dbReference type="ChEBI" id="CHEBI:37721"/>
        <dbReference type="ChEBI" id="CHEBI:43474"/>
        <dbReference type="ChEBI" id="CHEBI:138881"/>
    </reaction>
</comment>
<feature type="domain" description="Damage-control phosphatase ARMT1-like metal-binding" evidence="8">
    <location>
        <begin position="15"/>
        <end position="243"/>
    </location>
</feature>
<evidence type="ECO:0000256" key="7">
    <source>
        <dbReference type="ARBA" id="ARBA00048809"/>
    </source>
</evidence>
<comment type="catalytic activity">
    <reaction evidence="7">
        <text>beta-D-fructose 6-phosphate = dihydroxyacetone + D-glyceraldehyde 3-phosphate</text>
        <dbReference type="Rhea" id="RHEA:28002"/>
        <dbReference type="ChEBI" id="CHEBI:16016"/>
        <dbReference type="ChEBI" id="CHEBI:57634"/>
        <dbReference type="ChEBI" id="CHEBI:59776"/>
    </reaction>
</comment>
<evidence type="ECO:0000313" key="9">
    <source>
        <dbReference type="EMBL" id="GAF74278.1"/>
    </source>
</evidence>
<comment type="similarity">
    <text evidence="3">Belongs to the damage-control phosphatase family. Sugar phosphate phosphatase III subfamily.</text>
</comment>
<dbReference type="Gene3D" id="3.40.50.10880">
    <property type="entry name" value="Uncharacterised protein PF01937, DUF89, domain 3"/>
    <property type="match status" value="1"/>
</dbReference>
<keyword evidence="5" id="KW-0378">Hydrolase</keyword>
<name>X0RZR1_9ZZZZ</name>
<dbReference type="SUPFAM" id="SSF111321">
    <property type="entry name" value="AF1104-like"/>
    <property type="match status" value="1"/>
</dbReference>
<keyword evidence="4" id="KW-0479">Metal-binding</keyword>
<feature type="non-terminal residue" evidence="9">
    <location>
        <position position="1"/>
    </location>
</feature>
<proteinExistence type="inferred from homology"/>
<reference evidence="9" key="1">
    <citation type="journal article" date="2014" name="Front. Microbiol.">
        <title>High frequency of phylogenetically diverse reductive dehalogenase-homologous genes in deep subseafloor sedimentary metagenomes.</title>
        <authorList>
            <person name="Kawai M."/>
            <person name="Futagami T."/>
            <person name="Toyoda A."/>
            <person name="Takaki Y."/>
            <person name="Nishi S."/>
            <person name="Hori S."/>
            <person name="Arai W."/>
            <person name="Tsubouchi T."/>
            <person name="Morono Y."/>
            <person name="Uchiyama I."/>
            <person name="Ito T."/>
            <person name="Fujiyama A."/>
            <person name="Inagaki F."/>
            <person name="Takami H."/>
        </authorList>
    </citation>
    <scope>NUCLEOTIDE SEQUENCE</scope>
    <source>
        <strain evidence="9">Expedition CK06-06</strain>
    </source>
</reference>
<dbReference type="PANTHER" id="PTHR12260:SF6">
    <property type="entry name" value="DAMAGE-CONTROL PHOSPHATASE ARMT1"/>
    <property type="match status" value="1"/>
</dbReference>
<dbReference type="GO" id="GO:0016791">
    <property type="term" value="F:phosphatase activity"/>
    <property type="evidence" value="ECO:0007669"/>
    <property type="project" value="TreeGrafter"/>
</dbReference>
<dbReference type="InterPro" id="IPR036075">
    <property type="entry name" value="ARMT-1-like_metal-bd_sf"/>
</dbReference>
<organism evidence="9">
    <name type="scientific">marine sediment metagenome</name>
    <dbReference type="NCBI Taxonomy" id="412755"/>
    <lineage>
        <taxon>unclassified sequences</taxon>
        <taxon>metagenomes</taxon>
        <taxon>ecological metagenomes</taxon>
    </lineage>
</organism>
<dbReference type="PANTHER" id="PTHR12260">
    <property type="entry name" value="DAMAGE-CONTROL PHOSPHATASE ARMT1"/>
    <property type="match status" value="1"/>
</dbReference>
<evidence type="ECO:0000256" key="5">
    <source>
        <dbReference type="ARBA" id="ARBA00022801"/>
    </source>
</evidence>
<dbReference type="InterPro" id="IPR002791">
    <property type="entry name" value="ARMT1-like_metal-bd"/>
</dbReference>
<dbReference type="GO" id="GO:0005634">
    <property type="term" value="C:nucleus"/>
    <property type="evidence" value="ECO:0007669"/>
    <property type="project" value="TreeGrafter"/>
</dbReference>
<evidence type="ECO:0000259" key="8">
    <source>
        <dbReference type="Pfam" id="PF01937"/>
    </source>
</evidence>
<keyword evidence="6" id="KW-0464">Manganese</keyword>
<dbReference type="AlphaFoldDB" id="X0RZR1"/>
<evidence type="ECO:0000256" key="2">
    <source>
        <dbReference type="ARBA" id="ARBA00001936"/>
    </source>
</evidence>
<dbReference type="GO" id="GO:0006974">
    <property type="term" value="P:DNA damage response"/>
    <property type="evidence" value="ECO:0007669"/>
    <property type="project" value="TreeGrafter"/>
</dbReference>
<evidence type="ECO:0000256" key="1">
    <source>
        <dbReference type="ARBA" id="ARBA00001326"/>
    </source>
</evidence>
<dbReference type="Pfam" id="PF01937">
    <property type="entry name" value="ARMT1-like_dom"/>
    <property type="match status" value="1"/>
</dbReference>
<sequence length="268" mass="29742">LEALATLCASPPGDMSLGEEFALCLQRSLWGNRADLSNKTIDTSADLERADISERLLIDHTQAVWQLLNEGGVQRIDLVADNTGLELLSDLALIDLLLSHDLAETAHLHLKPQPYFVSDAMVKDLEATLVAIRGARVPSLREMGQRLERQRADGRLATHDHPFWTTCLFFSEFPPEILSSLAESDLVIFKGDVNYRRLLEDRHWPPTSDLAAIASYMPVSFLALRTLKGELIVGLQEGQAEQLASEDPDWLINGERGVIHLVHRPPAG</sequence>
<dbReference type="EMBL" id="BARS01008122">
    <property type="protein sequence ID" value="GAF74278.1"/>
    <property type="molecule type" value="Genomic_DNA"/>
</dbReference>
<gene>
    <name evidence="9" type="ORF">S01H1_15557</name>
</gene>
<comment type="caution">
    <text evidence="9">The sequence shown here is derived from an EMBL/GenBank/DDBJ whole genome shotgun (WGS) entry which is preliminary data.</text>
</comment>
<accession>X0RZR1</accession>
<evidence type="ECO:0000256" key="3">
    <source>
        <dbReference type="ARBA" id="ARBA00009519"/>
    </source>
</evidence>
<evidence type="ECO:0000256" key="4">
    <source>
        <dbReference type="ARBA" id="ARBA00022723"/>
    </source>
</evidence>
<evidence type="ECO:0000256" key="6">
    <source>
        <dbReference type="ARBA" id="ARBA00023211"/>
    </source>
</evidence>